<dbReference type="PROSITE" id="PS51198">
    <property type="entry name" value="UVRD_HELICASE_ATP_BIND"/>
    <property type="match status" value="1"/>
</dbReference>
<dbReference type="InterPro" id="IPR027417">
    <property type="entry name" value="P-loop_NTPase"/>
</dbReference>
<dbReference type="GO" id="GO:0016887">
    <property type="term" value="F:ATP hydrolysis activity"/>
    <property type="evidence" value="ECO:0007669"/>
    <property type="project" value="RHEA"/>
</dbReference>
<evidence type="ECO:0000256" key="8">
    <source>
        <dbReference type="ARBA" id="ARBA00048988"/>
    </source>
</evidence>
<reference evidence="12 13" key="1">
    <citation type="submission" date="2017-05" db="EMBL/GenBank/DDBJ databases">
        <title>The complete genome sequence of Deinococcus ficus isolated from the rhizosphere of the Ficus religiosa L. in Taiwan.</title>
        <authorList>
            <person name="Wu K.-M."/>
            <person name="Liao T.-L."/>
            <person name="Liu Y.-M."/>
            <person name="Young C.-C."/>
            <person name="Tsai S.-F."/>
        </authorList>
    </citation>
    <scope>NUCLEOTIDE SEQUENCE [LARGE SCALE GENOMIC DNA]</scope>
    <source>
        <strain evidence="12 13">CC-FR2-10</strain>
        <plasmid evidence="13">pdfi3</plasmid>
    </source>
</reference>
<keyword evidence="2 9" id="KW-0378">Hydrolase</keyword>
<evidence type="ECO:0000259" key="11">
    <source>
        <dbReference type="PROSITE" id="PS51198"/>
    </source>
</evidence>
<feature type="region of interest" description="Disordered" evidence="10">
    <location>
        <begin position="496"/>
        <end position="534"/>
    </location>
</feature>
<keyword evidence="1 9" id="KW-0547">Nucleotide-binding</keyword>
<dbReference type="Pfam" id="PF00580">
    <property type="entry name" value="UvrD-helicase"/>
    <property type="match status" value="1"/>
</dbReference>
<name>A0A221T2R8_9DEIO</name>
<dbReference type="InterPro" id="IPR014017">
    <property type="entry name" value="DNA_helicase_UvrD-like_C"/>
</dbReference>
<gene>
    <name evidence="12" type="ORF">DFI_18535</name>
</gene>
<evidence type="ECO:0000256" key="3">
    <source>
        <dbReference type="ARBA" id="ARBA00022806"/>
    </source>
</evidence>
<dbReference type="GO" id="GO:0005524">
    <property type="term" value="F:ATP binding"/>
    <property type="evidence" value="ECO:0007669"/>
    <property type="project" value="UniProtKB-UniRule"/>
</dbReference>
<evidence type="ECO:0000256" key="6">
    <source>
        <dbReference type="ARBA" id="ARBA00034617"/>
    </source>
</evidence>
<feature type="compositionally biased region" description="Pro residues" evidence="10">
    <location>
        <begin position="506"/>
        <end position="523"/>
    </location>
</feature>
<dbReference type="PANTHER" id="PTHR11070">
    <property type="entry name" value="UVRD / RECB / PCRA DNA HELICASE FAMILY MEMBER"/>
    <property type="match status" value="1"/>
</dbReference>
<dbReference type="PANTHER" id="PTHR11070:SF2">
    <property type="entry name" value="ATP-DEPENDENT DNA HELICASE SRS2"/>
    <property type="match status" value="1"/>
</dbReference>
<dbReference type="Proteomes" id="UP000259030">
    <property type="component" value="Plasmid pDFI3"/>
</dbReference>
<dbReference type="GO" id="GO:0003677">
    <property type="term" value="F:DNA binding"/>
    <property type="evidence" value="ECO:0007669"/>
    <property type="project" value="InterPro"/>
</dbReference>
<evidence type="ECO:0000256" key="9">
    <source>
        <dbReference type="PROSITE-ProRule" id="PRU00560"/>
    </source>
</evidence>
<evidence type="ECO:0000256" key="4">
    <source>
        <dbReference type="ARBA" id="ARBA00022840"/>
    </source>
</evidence>
<dbReference type="InterPro" id="IPR014016">
    <property type="entry name" value="UvrD-like_ATP-bd"/>
</dbReference>
<keyword evidence="3 9" id="KW-0347">Helicase</keyword>
<dbReference type="GO" id="GO:0000725">
    <property type="term" value="P:recombinational repair"/>
    <property type="evidence" value="ECO:0007669"/>
    <property type="project" value="TreeGrafter"/>
</dbReference>
<feature type="domain" description="UvrD-like helicase ATP-binding" evidence="11">
    <location>
        <begin position="10"/>
        <end position="278"/>
    </location>
</feature>
<dbReference type="RefSeq" id="WP_027464340.1">
    <property type="nucleotide sequence ID" value="NZ_CP021084.1"/>
</dbReference>
<sequence>MTSHRLNQPTPEQRDFLDAVAHTGDHLFLRATAGSGKTTTLVEAAWSLPVRQRTVYFAYNRHAVQDLRGRLPGDVQARTLHAHGLKTLGTCVIDGQKASTLCAGQAQELASDPGVVQVLTRVLLKAFNAMRELQLPPGTPDLALEWAEHRPPGVPDVSWQRRFSTALSQIARAGVEQYETTRTIDYTDMLWLPLQTGQGRSSVAHAIVDEAQDLTPLRWAYLMHVTGQRGKQPGRIIACGDPEQSIYQYSGAEPGGMQRQADALGARVYPLSISWRCPALVVREAQRCSTFIRAAPTARQGAVRRVLSTHHDYRTTQAVLCRTNAPLIVLALQLHRDGLRVSLGGEDLSAQLVKAARELPDPYTEADVERLEQLTPPPKTALQALHADLRVAAAQLARETLRGRSQATRQALSRLVDQLCQSSPGTVYLSTIHRAKGMEWDDVTVLQPELMPLPYGTAEEERCVEFVAITRARRRLTYALGPEAWDAYETELSSAPLPAAARPPKRPTPPPKRPAPANPPPRAPDGSEGPPRVITVALPDDAPSCVREWNIFTGQDPVPAMALRQALQRVARAKRPQLSVWAAATLERVQRLPGNAAVLIDHDRLHQAEQAVTASTISIPAMPPRPPRPHRQLLITEHSLARWKYGEIEGETDQLVTLTYRGARYTFDKTTCELSGQPFDPAQPYLHPDR</sequence>
<accession>A0A221T2R8</accession>
<dbReference type="KEGG" id="dfc:DFI_18535"/>
<geneLocation type="plasmid" evidence="13">
    <name>pdfi3</name>
</geneLocation>
<evidence type="ECO:0000256" key="10">
    <source>
        <dbReference type="SAM" id="MobiDB-lite"/>
    </source>
</evidence>
<evidence type="ECO:0000256" key="1">
    <source>
        <dbReference type="ARBA" id="ARBA00022741"/>
    </source>
</evidence>
<dbReference type="SUPFAM" id="SSF52540">
    <property type="entry name" value="P-loop containing nucleoside triphosphate hydrolases"/>
    <property type="match status" value="1"/>
</dbReference>
<protein>
    <recommendedName>
        <fullName evidence="7">DNA 3'-5' helicase</fullName>
        <ecNumber evidence="7">5.6.2.4</ecNumber>
    </recommendedName>
</protein>
<evidence type="ECO:0000256" key="2">
    <source>
        <dbReference type="ARBA" id="ARBA00022801"/>
    </source>
</evidence>
<dbReference type="InterPro" id="IPR000212">
    <property type="entry name" value="DNA_helicase_UvrD/REP"/>
</dbReference>
<dbReference type="Pfam" id="PF13361">
    <property type="entry name" value="UvrD_C"/>
    <property type="match status" value="1"/>
</dbReference>
<dbReference type="EC" id="5.6.2.4" evidence="7"/>
<keyword evidence="4 9" id="KW-0067">ATP-binding</keyword>
<comment type="catalytic activity">
    <reaction evidence="6">
        <text>Couples ATP hydrolysis with the unwinding of duplex DNA by translocating in the 3'-5' direction.</text>
        <dbReference type="EC" id="5.6.2.4"/>
    </reaction>
</comment>
<feature type="binding site" evidence="9">
    <location>
        <begin position="31"/>
        <end position="38"/>
    </location>
    <ligand>
        <name>ATP</name>
        <dbReference type="ChEBI" id="CHEBI:30616"/>
    </ligand>
</feature>
<dbReference type="AlphaFoldDB" id="A0A221T2R8"/>
<evidence type="ECO:0000313" key="12">
    <source>
        <dbReference type="EMBL" id="ASN83198.1"/>
    </source>
</evidence>
<evidence type="ECO:0000313" key="13">
    <source>
        <dbReference type="Proteomes" id="UP000259030"/>
    </source>
</evidence>
<keyword evidence="13" id="KW-1185">Reference proteome</keyword>
<proteinExistence type="predicted"/>
<evidence type="ECO:0000256" key="7">
    <source>
        <dbReference type="ARBA" id="ARBA00034808"/>
    </source>
</evidence>
<keyword evidence="5" id="KW-0413">Isomerase</keyword>
<dbReference type="GO" id="GO:0043138">
    <property type="term" value="F:3'-5' DNA helicase activity"/>
    <property type="evidence" value="ECO:0007669"/>
    <property type="project" value="UniProtKB-EC"/>
</dbReference>
<keyword evidence="12" id="KW-0614">Plasmid</keyword>
<comment type="catalytic activity">
    <reaction evidence="8">
        <text>ATP + H2O = ADP + phosphate + H(+)</text>
        <dbReference type="Rhea" id="RHEA:13065"/>
        <dbReference type="ChEBI" id="CHEBI:15377"/>
        <dbReference type="ChEBI" id="CHEBI:15378"/>
        <dbReference type="ChEBI" id="CHEBI:30616"/>
        <dbReference type="ChEBI" id="CHEBI:43474"/>
        <dbReference type="ChEBI" id="CHEBI:456216"/>
        <dbReference type="EC" id="5.6.2.4"/>
    </reaction>
</comment>
<evidence type="ECO:0000256" key="5">
    <source>
        <dbReference type="ARBA" id="ARBA00023235"/>
    </source>
</evidence>
<organism evidence="12 13">
    <name type="scientific">Deinococcus ficus</name>
    <dbReference type="NCBI Taxonomy" id="317577"/>
    <lineage>
        <taxon>Bacteria</taxon>
        <taxon>Thermotogati</taxon>
        <taxon>Deinococcota</taxon>
        <taxon>Deinococci</taxon>
        <taxon>Deinococcales</taxon>
        <taxon>Deinococcaceae</taxon>
        <taxon>Deinococcus</taxon>
    </lineage>
</organism>
<dbReference type="Gene3D" id="3.40.50.300">
    <property type="entry name" value="P-loop containing nucleotide triphosphate hydrolases"/>
    <property type="match status" value="2"/>
</dbReference>
<dbReference type="EMBL" id="CP021084">
    <property type="protein sequence ID" value="ASN83198.1"/>
    <property type="molecule type" value="Genomic_DNA"/>
</dbReference>